<dbReference type="SMART" id="SM00177">
    <property type="entry name" value="ARF"/>
    <property type="match status" value="1"/>
</dbReference>
<comment type="caution">
    <text evidence="3">The sequence shown here is derived from an EMBL/GenBank/DDBJ whole genome shotgun (WGS) entry which is preliminary data.</text>
</comment>
<dbReference type="InterPro" id="IPR006689">
    <property type="entry name" value="Small_GTPase_ARF/SAR"/>
</dbReference>
<dbReference type="Proteomes" id="UP001153148">
    <property type="component" value="Unassembled WGS sequence"/>
</dbReference>
<gene>
    <name evidence="3" type="ORF">TPAB3V08_LOCUS4986</name>
</gene>
<keyword evidence="1" id="KW-0547">Nucleotide-binding</keyword>
<evidence type="ECO:0008006" key="5">
    <source>
        <dbReference type="Google" id="ProtNLM"/>
    </source>
</evidence>
<dbReference type="Pfam" id="PF00025">
    <property type="entry name" value="Arf"/>
    <property type="match status" value="1"/>
</dbReference>
<name>A0ABN7NWQ2_TIMPD</name>
<dbReference type="InterPro" id="IPR024156">
    <property type="entry name" value="Small_GTPase_ARF"/>
</dbReference>
<dbReference type="EMBL" id="CAJPIN010006460">
    <property type="protein sequence ID" value="CAG2058011.1"/>
    <property type="molecule type" value="Genomic_DNA"/>
</dbReference>
<protein>
    <recommendedName>
        <fullName evidence="5">ADP-ribosylation factor</fullName>
    </recommendedName>
</protein>
<accession>A0ABN7NWQ2</accession>
<reference evidence="3" key="1">
    <citation type="submission" date="2021-03" db="EMBL/GenBank/DDBJ databases">
        <authorList>
            <person name="Tran Van P."/>
        </authorList>
    </citation>
    <scope>NUCLEOTIDE SEQUENCE</scope>
</reference>
<proteinExistence type="predicted"/>
<dbReference type="SUPFAM" id="SSF52540">
    <property type="entry name" value="P-loop containing nucleoside triphosphate hydrolases"/>
    <property type="match status" value="1"/>
</dbReference>
<dbReference type="Gene3D" id="3.40.50.300">
    <property type="entry name" value="P-loop containing nucleotide triphosphate hydrolases"/>
    <property type="match status" value="1"/>
</dbReference>
<keyword evidence="2" id="KW-0342">GTP-binding</keyword>
<evidence type="ECO:0000313" key="3">
    <source>
        <dbReference type="EMBL" id="CAG2058011.1"/>
    </source>
</evidence>
<dbReference type="PROSITE" id="PS51417">
    <property type="entry name" value="ARF"/>
    <property type="match status" value="1"/>
</dbReference>
<keyword evidence="4" id="KW-1185">Reference proteome</keyword>
<evidence type="ECO:0000313" key="4">
    <source>
        <dbReference type="Proteomes" id="UP001153148"/>
    </source>
</evidence>
<sequence length="126" mass="14455">MLCTTAMHDSNARHKWSITGEIKKNIDSFQWLNGLRLIDSTDRERLAVTREELYRMLAHEELSKAAVLIYANKQDLKGSMTAAEISKQLDLTSIKKHQWQIQSCCALTGEGLYQGLEWICSQLKKK</sequence>
<evidence type="ECO:0000256" key="2">
    <source>
        <dbReference type="ARBA" id="ARBA00023134"/>
    </source>
</evidence>
<dbReference type="PANTHER" id="PTHR11711">
    <property type="entry name" value="ADP RIBOSYLATION FACTOR-RELATED"/>
    <property type="match status" value="1"/>
</dbReference>
<organism evidence="3 4">
    <name type="scientific">Timema podura</name>
    <name type="common">Walking stick</name>
    <dbReference type="NCBI Taxonomy" id="61482"/>
    <lineage>
        <taxon>Eukaryota</taxon>
        <taxon>Metazoa</taxon>
        <taxon>Ecdysozoa</taxon>
        <taxon>Arthropoda</taxon>
        <taxon>Hexapoda</taxon>
        <taxon>Insecta</taxon>
        <taxon>Pterygota</taxon>
        <taxon>Neoptera</taxon>
        <taxon>Polyneoptera</taxon>
        <taxon>Phasmatodea</taxon>
        <taxon>Timematodea</taxon>
        <taxon>Timematoidea</taxon>
        <taxon>Timematidae</taxon>
        <taxon>Timema</taxon>
    </lineage>
</organism>
<dbReference type="InterPro" id="IPR027417">
    <property type="entry name" value="P-loop_NTPase"/>
</dbReference>
<evidence type="ECO:0000256" key="1">
    <source>
        <dbReference type="ARBA" id="ARBA00022741"/>
    </source>
</evidence>